<reference evidence="2 3" key="1">
    <citation type="journal article" date="2016" name="Nat. Commun.">
        <title>Thousands of microbial genomes shed light on interconnected biogeochemical processes in an aquifer system.</title>
        <authorList>
            <person name="Anantharaman K."/>
            <person name="Brown C.T."/>
            <person name="Hug L.A."/>
            <person name="Sharon I."/>
            <person name="Castelle C.J."/>
            <person name="Probst A.J."/>
            <person name="Thomas B.C."/>
            <person name="Singh A."/>
            <person name="Wilkins M.J."/>
            <person name="Karaoz U."/>
            <person name="Brodie E.L."/>
            <person name="Williams K.H."/>
            <person name="Hubbard S.S."/>
            <person name="Banfield J.F."/>
        </authorList>
    </citation>
    <scope>NUCLEOTIDE SEQUENCE [LARGE SCALE GENOMIC DNA]</scope>
</reference>
<dbReference type="AlphaFoldDB" id="A0A1F7YL93"/>
<accession>A0A1F7YL93</accession>
<name>A0A1F7YL93_9BACT</name>
<dbReference type="InterPro" id="IPR043993">
    <property type="entry name" value="T4SS_pilin"/>
</dbReference>
<keyword evidence="1" id="KW-0812">Transmembrane</keyword>
<gene>
    <name evidence="2" type="ORF">A2627_00650</name>
</gene>
<comment type="caution">
    <text evidence="2">The sequence shown here is derived from an EMBL/GenBank/DDBJ whole genome shotgun (WGS) entry which is preliminary data.</text>
</comment>
<dbReference type="EMBL" id="MGGI01000001">
    <property type="protein sequence ID" value="OGM28037.1"/>
    <property type="molecule type" value="Genomic_DNA"/>
</dbReference>
<sequence>MKLAQSSVDFDFLQSGITGIKIFANSSAVSTIINLVIPYVFVAAGLLLLLLILYGGFTFITSATNPKGVEQAKSILTAAIVGFVIVFVAYWVVQLVIIALGLSTVRSTFGVP</sequence>
<proteinExistence type="predicted"/>
<keyword evidence="1" id="KW-0472">Membrane</keyword>
<feature type="transmembrane region" description="Helical" evidence="1">
    <location>
        <begin position="75"/>
        <end position="102"/>
    </location>
</feature>
<organism evidence="2 3">
    <name type="scientific">Candidatus Woesebacteria bacterium RIFCSPHIGHO2_01_FULL_39_28</name>
    <dbReference type="NCBI Taxonomy" id="1802496"/>
    <lineage>
        <taxon>Bacteria</taxon>
        <taxon>Candidatus Woeseibacteriota</taxon>
    </lineage>
</organism>
<dbReference type="Pfam" id="PF18895">
    <property type="entry name" value="T4SS_pilin"/>
    <property type="match status" value="1"/>
</dbReference>
<evidence type="ECO:0000313" key="3">
    <source>
        <dbReference type="Proteomes" id="UP000178851"/>
    </source>
</evidence>
<dbReference type="Proteomes" id="UP000178851">
    <property type="component" value="Unassembled WGS sequence"/>
</dbReference>
<protein>
    <submittedName>
        <fullName evidence="2">Uncharacterized protein</fullName>
    </submittedName>
</protein>
<keyword evidence="1" id="KW-1133">Transmembrane helix</keyword>
<evidence type="ECO:0000313" key="2">
    <source>
        <dbReference type="EMBL" id="OGM28037.1"/>
    </source>
</evidence>
<evidence type="ECO:0000256" key="1">
    <source>
        <dbReference type="SAM" id="Phobius"/>
    </source>
</evidence>
<feature type="transmembrane region" description="Helical" evidence="1">
    <location>
        <begin position="36"/>
        <end position="63"/>
    </location>
</feature>